<dbReference type="Proteomes" id="UP000189857">
    <property type="component" value="Unassembled WGS sequence"/>
</dbReference>
<reference evidence="4 5" key="1">
    <citation type="submission" date="2017-02" db="EMBL/GenBank/DDBJ databases">
        <authorList>
            <person name="Peterson S.W."/>
        </authorList>
    </citation>
    <scope>NUCLEOTIDE SEQUENCE [LARGE SCALE GENOMIC DNA]</scope>
    <source>
        <strain evidence="4 5">ATCC 17233</strain>
    </source>
</reference>
<dbReference type="EMBL" id="FUXA01000015">
    <property type="protein sequence ID" value="SJZ96296.1"/>
    <property type="molecule type" value="Genomic_DNA"/>
</dbReference>
<dbReference type="PROSITE" id="PS51257">
    <property type="entry name" value="PROKAR_LIPOPROTEIN"/>
    <property type="match status" value="1"/>
</dbReference>
<dbReference type="SUPFAM" id="SSF53807">
    <property type="entry name" value="Helical backbone' metal receptor"/>
    <property type="match status" value="1"/>
</dbReference>
<name>A0A1T4PY96_9FIRM</name>
<dbReference type="PANTHER" id="PTHR30535">
    <property type="entry name" value="VITAMIN B12-BINDING PROTEIN"/>
    <property type="match status" value="1"/>
</dbReference>
<protein>
    <submittedName>
        <fullName evidence="4">Iron complex transport system substrate-binding protein</fullName>
    </submittedName>
</protein>
<dbReference type="OrthoDB" id="9812528at2"/>
<dbReference type="AlphaFoldDB" id="A0A1T4PY96"/>
<dbReference type="RefSeq" id="WP_078787969.1">
    <property type="nucleotide sequence ID" value="NZ_FMTO01000015.1"/>
</dbReference>
<organism evidence="4 5">
    <name type="scientific">Eubacterium ruminantium</name>
    <dbReference type="NCBI Taxonomy" id="42322"/>
    <lineage>
        <taxon>Bacteria</taxon>
        <taxon>Bacillati</taxon>
        <taxon>Bacillota</taxon>
        <taxon>Clostridia</taxon>
        <taxon>Eubacteriales</taxon>
        <taxon>Eubacteriaceae</taxon>
        <taxon>Eubacterium</taxon>
    </lineage>
</organism>
<dbReference type="InterPro" id="IPR002491">
    <property type="entry name" value="ABC_transptr_periplasmic_BD"/>
</dbReference>
<dbReference type="Gene3D" id="3.40.50.1980">
    <property type="entry name" value="Nitrogenase molybdenum iron protein domain"/>
    <property type="match status" value="2"/>
</dbReference>
<keyword evidence="2" id="KW-0472">Membrane</keyword>
<feature type="transmembrane region" description="Helical" evidence="2">
    <location>
        <begin position="7"/>
        <end position="24"/>
    </location>
</feature>
<evidence type="ECO:0000256" key="1">
    <source>
        <dbReference type="ARBA" id="ARBA00008814"/>
    </source>
</evidence>
<feature type="domain" description="Fe/B12 periplasmic-binding" evidence="3">
    <location>
        <begin position="135"/>
        <end position="362"/>
    </location>
</feature>
<evidence type="ECO:0000256" key="2">
    <source>
        <dbReference type="SAM" id="Phobius"/>
    </source>
</evidence>
<dbReference type="PANTHER" id="PTHR30535:SF34">
    <property type="entry name" value="MOLYBDATE-BINDING PROTEIN MOLA"/>
    <property type="match status" value="1"/>
</dbReference>
<proteinExistence type="inferred from homology"/>
<keyword evidence="2" id="KW-1133">Transmembrane helix</keyword>
<evidence type="ECO:0000259" key="3">
    <source>
        <dbReference type="Pfam" id="PF01497"/>
    </source>
</evidence>
<gene>
    <name evidence="4" type="ORF">SAMN02745110_02172</name>
</gene>
<keyword evidence="2" id="KW-0812">Transmembrane</keyword>
<sequence length="406" mass="46688">MKSVRRYRIGILFIMIFMSVSFFGCGKKKSAPKSGTDVTSEKEKVSSLYGHDFIAHKELKYAEEYKIDYYDNGLTYIQIGEDKILLFDEGVEMPKEDMSGYIILQKPLNNIYMASSSSMDYFLYLNEIDKISMTSTKEEDWSVEEIKDLVKNEEIAYVGKYSAPDYEYLLDDGCSLAVENTMINHAPAAKEKIEQLGIPVIVDRSSLENEPMGRLEWIKLYGILMDKEDEADSFFDEQVAKLNEIDNKIKNDLENNSEFADKKISAACFYINASGIPAVRNPEDYMTKLVKTAGFDYSFESLTDNSNKTFTNLQMEEFYAGAIDTDVLIYSASFATPPKDMNELIGMDKLLADLNAVKNKNVWCYNIDIFQRPTKMAEIVEEFYEIYKYTAFGTEEPKTKYFYRLK</sequence>
<dbReference type="InterPro" id="IPR050902">
    <property type="entry name" value="ABC_Transporter_SBP"/>
</dbReference>
<accession>A0A1T4PY96</accession>
<dbReference type="Pfam" id="PF01497">
    <property type="entry name" value="Peripla_BP_2"/>
    <property type="match status" value="1"/>
</dbReference>
<evidence type="ECO:0000313" key="4">
    <source>
        <dbReference type="EMBL" id="SJZ96296.1"/>
    </source>
</evidence>
<evidence type="ECO:0000313" key="5">
    <source>
        <dbReference type="Proteomes" id="UP000189857"/>
    </source>
</evidence>
<comment type="similarity">
    <text evidence="1">Belongs to the bacterial solute-binding protein 8 family.</text>
</comment>
<keyword evidence="5" id="KW-1185">Reference proteome</keyword>